<dbReference type="InterPro" id="IPR011032">
    <property type="entry name" value="GroES-like_sf"/>
</dbReference>
<dbReference type="Pfam" id="PF00107">
    <property type="entry name" value="ADH_zinc_N"/>
    <property type="match status" value="1"/>
</dbReference>
<organism evidence="2 3">
    <name type="scientific">Hericium alpestre</name>
    <dbReference type="NCBI Taxonomy" id="135208"/>
    <lineage>
        <taxon>Eukaryota</taxon>
        <taxon>Fungi</taxon>
        <taxon>Dikarya</taxon>
        <taxon>Basidiomycota</taxon>
        <taxon>Agaricomycotina</taxon>
        <taxon>Agaricomycetes</taxon>
        <taxon>Russulales</taxon>
        <taxon>Hericiaceae</taxon>
        <taxon>Hericium</taxon>
    </lineage>
</organism>
<dbReference type="InterPro" id="IPR036291">
    <property type="entry name" value="NAD(P)-bd_dom_sf"/>
</dbReference>
<name>A0A4Z0A6M0_9AGAM</name>
<dbReference type="Proteomes" id="UP000298061">
    <property type="component" value="Unassembled WGS sequence"/>
</dbReference>
<dbReference type="EMBL" id="SFCI01000113">
    <property type="protein sequence ID" value="TFY82385.1"/>
    <property type="molecule type" value="Genomic_DNA"/>
</dbReference>
<reference evidence="2 3" key="1">
    <citation type="submission" date="2019-02" db="EMBL/GenBank/DDBJ databases">
        <title>Genome sequencing of the rare red list fungi Hericium alpestre (H. flagellum).</title>
        <authorList>
            <person name="Buettner E."/>
            <person name="Kellner H."/>
        </authorList>
    </citation>
    <scope>NUCLEOTIDE SEQUENCE [LARGE SCALE GENOMIC DNA]</scope>
    <source>
        <strain evidence="2 3">DSM 108284</strain>
    </source>
</reference>
<protein>
    <recommendedName>
        <fullName evidence="1">Enoyl reductase (ER) domain-containing protein</fullName>
    </recommendedName>
</protein>
<dbReference type="InterPro" id="IPR020843">
    <property type="entry name" value="ER"/>
</dbReference>
<dbReference type="GO" id="GO:0016651">
    <property type="term" value="F:oxidoreductase activity, acting on NAD(P)H"/>
    <property type="evidence" value="ECO:0007669"/>
    <property type="project" value="InterPro"/>
</dbReference>
<dbReference type="Gene3D" id="3.90.180.10">
    <property type="entry name" value="Medium-chain alcohol dehydrogenases, catalytic domain"/>
    <property type="match status" value="1"/>
</dbReference>
<dbReference type="PANTHER" id="PTHR45348:SF2">
    <property type="entry name" value="ZINC-TYPE ALCOHOL DEHYDROGENASE-LIKE PROTEIN C2E1P3.01"/>
    <property type="match status" value="1"/>
</dbReference>
<dbReference type="InterPro" id="IPR013149">
    <property type="entry name" value="ADH-like_C"/>
</dbReference>
<dbReference type="InterPro" id="IPR047122">
    <property type="entry name" value="Trans-enoyl_RdTase-like"/>
</dbReference>
<keyword evidence="3" id="KW-1185">Reference proteome</keyword>
<evidence type="ECO:0000259" key="1">
    <source>
        <dbReference type="SMART" id="SM00829"/>
    </source>
</evidence>
<proteinExistence type="predicted"/>
<dbReference type="SMART" id="SM00829">
    <property type="entry name" value="PKS_ER"/>
    <property type="match status" value="1"/>
</dbReference>
<dbReference type="SUPFAM" id="SSF50129">
    <property type="entry name" value="GroES-like"/>
    <property type="match status" value="1"/>
</dbReference>
<dbReference type="InterPro" id="IPR013154">
    <property type="entry name" value="ADH-like_N"/>
</dbReference>
<comment type="caution">
    <text evidence="2">The sequence shown here is derived from an EMBL/GenBank/DDBJ whole genome shotgun (WGS) entry which is preliminary data.</text>
</comment>
<dbReference type="Pfam" id="PF08240">
    <property type="entry name" value="ADH_N"/>
    <property type="match status" value="1"/>
</dbReference>
<dbReference type="AlphaFoldDB" id="A0A4Z0A6M0"/>
<feature type="domain" description="Enoyl reductase (ER)" evidence="1">
    <location>
        <begin position="15"/>
        <end position="265"/>
    </location>
</feature>
<dbReference type="CDD" id="cd08249">
    <property type="entry name" value="enoyl_reductase_like"/>
    <property type="match status" value="1"/>
</dbReference>
<dbReference type="STRING" id="135208.A0A4Z0A6M0"/>
<dbReference type="Gene3D" id="3.40.50.720">
    <property type="entry name" value="NAD(P)-binding Rossmann-like Domain"/>
    <property type="match status" value="1"/>
</dbReference>
<dbReference type="PANTHER" id="PTHR45348">
    <property type="entry name" value="HYPOTHETICAL OXIDOREDUCTASE (EUROFUNG)"/>
    <property type="match status" value="1"/>
</dbReference>
<evidence type="ECO:0000313" key="3">
    <source>
        <dbReference type="Proteomes" id="UP000298061"/>
    </source>
</evidence>
<dbReference type="OrthoDB" id="10257049at2759"/>
<gene>
    <name evidence="2" type="ORF">EWM64_g1618</name>
</gene>
<sequence length="348" mass="36383">MAPTKQKAVVINADGTVSVKDYDVSKPGPGQILVKVAAAAQNPADWRTVGWLKKEGCVVGCDFAGTVEEIGPDVPAGLRIVGERVAGFVFGAYYHNGAFAEYVVAEAAPAVHIPDNWSFEDAAQLGVAPFTAAQLLWEAQSLPTPLNPATTPLPILVSGGASSVGQYVVQFAKHAGLHVIATASPKNFDLVKSLGADEVYDYNDPELAKKIKASTGGKLKHAVDTIAEKDTPKIVSESLSDEGGAISITLPYEATRPGVTATIVVAYNMLGKDYDFPFVWTATEEAKATGKKFAGLIGKVAAMGKLKPNPKHLLSNGLASVQEGLGLGPTVSGQKITYRIADTPGLKA</sequence>
<evidence type="ECO:0000313" key="2">
    <source>
        <dbReference type="EMBL" id="TFY82385.1"/>
    </source>
</evidence>
<dbReference type="SUPFAM" id="SSF51735">
    <property type="entry name" value="NAD(P)-binding Rossmann-fold domains"/>
    <property type="match status" value="1"/>
</dbReference>
<accession>A0A4Z0A6M0</accession>